<feature type="chain" id="PRO_5042131753" evidence="9">
    <location>
        <begin position="17"/>
        <end position="195"/>
    </location>
</feature>
<evidence type="ECO:0000313" key="11">
    <source>
        <dbReference type="EMBL" id="KAK0045781.1"/>
    </source>
</evidence>
<evidence type="ECO:0000256" key="5">
    <source>
        <dbReference type="ARBA" id="ARBA00023170"/>
    </source>
</evidence>
<keyword evidence="8" id="KW-1133">Transmembrane helix</keyword>
<dbReference type="AlphaFoldDB" id="A0AAD8B0J6"/>
<dbReference type="PROSITE" id="PS50050">
    <property type="entry name" value="TNFR_NGFR_2"/>
    <property type="match status" value="1"/>
</dbReference>
<comment type="caution">
    <text evidence="11">The sequence shown here is derived from an EMBL/GenBank/DDBJ whole genome shotgun (WGS) entry which is preliminary data.</text>
</comment>
<keyword evidence="4 7" id="KW-1015">Disulfide bond</keyword>
<evidence type="ECO:0000256" key="6">
    <source>
        <dbReference type="ARBA" id="ARBA00023180"/>
    </source>
</evidence>
<dbReference type="Pfam" id="PF00020">
    <property type="entry name" value="TNFR_c6"/>
    <property type="match status" value="2"/>
</dbReference>
<feature type="domain" description="TNFR-Cys" evidence="10">
    <location>
        <begin position="79"/>
        <end position="121"/>
    </location>
</feature>
<feature type="repeat" description="TNFR-Cys" evidence="7">
    <location>
        <begin position="79"/>
        <end position="121"/>
    </location>
</feature>
<name>A0AAD8B0J6_BIOPF</name>
<keyword evidence="12" id="KW-1185">Reference proteome</keyword>
<feature type="disulfide bond" evidence="7">
    <location>
        <begin position="100"/>
        <end position="113"/>
    </location>
</feature>
<evidence type="ECO:0000256" key="3">
    <source>
        <dbReference type="ARBA" id="ARBA00023136"/>
    </source>
</evidence>
<evidence type="ECO:0000256" key="9">
    <source>
        <dbReference type="SAM" id="SignalP"/>
    </source>
</evidence>
<dbReference type="PANTHER" id="PTHR46330">
    <property type="entry name" value="TUMOR NECROSIS FACTOR RECEPTOR SUPERFAMILY MEMBER 10B"/>
    <property type="match status" value="1"/>
</dbReference>
<comment type="subcellular location">
    <subcellularLocation>
        <location evidence="1">Membrane</location>
    </subcellularLocation>
</comment>
<sequence>MKEILVIILGFCKVDGLCITGPCGPGQYLDGACKPCPPNTFSPYENHGCQDCERCSTSSQENHEVLLESCSPFKDAIIGCKPGYYRMTAHDGDDRECLKCTRCPTGTVILTKCGQHVNTFCASSKKSERDLRKPPVDLGVPVDFVMIIVICTGLVLYIGFKFCLLGSIISWTKDMKKNYNDNDRRRPTRRGEIII</sequence>
<dbReference type="Gene3D" id="2.10.50.10">
    <property type="entry name" value="Tumor Necrosis Factor Receptor, subunit A, domain 2"/>
    <property type="match status" value="1"/>
</dbReference>
<accession>A0AAD8B0J6</accession>
<gene>
    <name evidence="11" type="ORF">Bpfe_024780</name>
</gene>
<dbReference type="GO" id="GO:0016020">
    <property type="term" value="C:membrane"/>
    <property type="evidence" value="ECO:0007669"/>
    <property type="project" value="UniProtKB-SubCell"/>
</dbReference>
<keyword evidence="9" id="KW-0732">Signal</keyword>
<protein>
    <submittedName>
        <fullName evidence="11">Tumor necrosis factor receptor superfamily member 26</fullName>
    </submittedName>
</protein>
<evidence type="ECO:0000256" key="8">
    <source>
        <dbReference type="SAM" id="Phobius"/>
    </source>
</evidence>
<feature type="disulfide bond" evidence="7">
    <location>
        <begin position="103"/>
        <end position="121"/>
    </location>
</feature>
<reference evidence="11" key="1">
    <citation type="journal article" date="2023" name="PLoS Negl. Trop. Dis.">
        <title>A genome sequence for Biomphalaria pfeifferi, the major vector snail for the human-infecting parasite Schistosoma mansoni.</title>
        <authorList>
            <person name="Bu L."/>
            <person name="Lu L."/>
            <person name="Laidemitt M.R."/>
            <person name="Zhang S.M."/>
            <person name="Mutuku M."/>
            <person name="Mkoji G."/>
            <person name="Steinauer M."/>
            <person name="Loker E.S."/>
        </authorList>
    </citation>
    <scope>NUCLEOTIDE SEQUENCE</scope>
    <source>
        <strain evidence="11">KasaAsao</strain>
    </source>
</reference>
<comment type="caution">
    <text evidence="7">Lacks conserved residue(s) required for the propagation of feature annotation.</text>
</comment>
<dbReference type="InterPro" id="IPR052491">
    <property type="entry name" value="TNFRSF10"/>
</dbReference>
<evidence type="ECO:0000256" key="2">
    <source>
        <dbReference type="ARBA" id="ARBA00022737"/>
    </source>
</evidence>
<feature type="transmembrane region" description="Helical" evidence="8">
    <location>
        <begin position="144"/>
        <end position="169"/>
    </location>
</feature>
<evidence type="ECO:0000313" key="12">
    <source>
        <dbReference type="Proteomes" id="UP001233172"/>
    </source>
</evidence>
<evidence type="ECO:0000256" key="7">
    <source>
        <dbReference type="PROSITE-ProRule" id="PRU00206"/>
    </source>
</evidence>
<dbReference type="PANTHER" id="PTHR46330:SF6">
    <property type="entry name" value="HEMATOPOIETIC DEATH RECEPTOR-RELATED"/>
    <property type="match status" value="1"/>
</dbReference>
<feature type="signal peptide" evidence="9">
    <location>
        <begin position="1"/>
        <end position="16"/>
    </location>
</feature>
<keyword evidence="8" id="KW-0812">Transmembrane</keyword>
<organism evidence="11 12">
    <name type="scientific">Biomphalaria pfeifferi</name>
    <name type="common">Bloodfluke planorb</name>
    <name type="synonym">Freshwater snail</name>
    <dbReference type="NCBI Taxonomy" id="112525"/>
    <lineage>
        <taxon>Eukaryota</taxon>
        <taxon>Metazoa</taxon>
        <taxon>Spiralia</taxon>
        <taxon>Lophotrochozoa</taxon>
        <taxon>Mollusca</taxon>
        <taxon>Gastropoda</taxon>
        <taxon>Heterobranchia</taxon>
        <taxon>Euthyneura</taxon>
        <taxon>Panpulmonata</taxon>
        <taxon>Hygrophila</taxon>
        <taxon>Lymnaeoidea</taxon>
        <taxon>Planorbidae</taxon>
        <taxon>Biomphalaria</taxon>
    </lineage>
</organism>
<dbReference type="InterPro" id="IPR001368">
    <property type="entry name" value="TNFR/NGFR_Cys_rich_reg"/>
</dbReference>
<evidence type="ECO:0000256" key="4">
    <source>
        <dbReference type="ARBA" id="ARBA00023157"/>
    </source>
</evidence>
<reference evidence="11" key="2">
    <citation type="submission" date="2023-04" db="EMBL/GenBank/DDBJ databases">
        <authorList>
            <person name="Bu L."/>
            <person name="Lu L."/>
            <person name="Laidemitt M.R."/>
            <person name="Zhang S.M."/>
            <person name="Mutuku M."/>
            <person name="Mkoji G."/>
            <person name="Steinauer M."/>
            <person name="Loker E.S."/>
        </authorList>
    </citation>
    <scope>NUCLEOTIDE SEQUENCE</scope>
    <source>
        <strain evidence="11">KasaAsao</strain>
        <tissue evidence="11">Whole Snail</tissue>
    </source>
</reference>
<evidence type="ECO:0000259" key="10">
    <source>
        <dbReference type="PROSITE" id="PS50050"/>
    </source>
</evidence>
<dbReference type="EMBL" id="JASAOG010000175">
    <property type="protein sequence ID" value="KAK0045781.1"/>
    <property type="molecule type" value="Genomic_DNA"/>
</dbReference>
<keyword evidence="5 11" id="KW-0675">Receptor</keyword>
<keyword evidence="3 8" id="KW-0472">Membrane</keyword>
<dbReference type="Proteomes" id="UP001233172">
    <property type="component" value="Unassembled WGS sequence"/>
</dbReference>
<keyword evidence="2" id="KW-0677">Repeat</keyword>
<evidence type="ECO:0000256" key="1">
    <source>
        <dbReference type="ARBA" id="ARBA00004370"/>
    </source>
</evidence>
<proteinExistence type="predicted"/>
<keyword evidence="6" id="KW-0325">Glycoprotein</keyword>